<evidence type="ECO:0000313" key="1">
    <source>
        <dbReference type="EMBL" id="VDO32353.1"/>
    </source>
</evidence>
<dbReference type="AlphaFoldDB" id="A0A3P7VL27"/>
<name>A0A3P7VL27_HAEPC</name>
<evidence type="ECO:0000313" key="2">
    <source>
        <dbReference type="Proteomes" id="UP000268014"/>
    </source>
</evidence>
<keyword evidence="2" id="KW-1185">Reference proteome</keyword>
<protein>
    <submittedName>
        <fullName evidence="1">Uncharacterized protein</fullName>
    </submittedName>
</protein>
<sequence length="44" mass="4818">MAPVTMRGTDHCLCIDGPLEGVIFVKLPFDSLLFLQIAVVVEKT</sequence>
<reference evidence="1 2" key="1">
    <citation type="submission" date="2018-11" db="EMBL/GenBank/DDBJ databases">
        <authorList>
            <consortium name="Pathogen Informatics"/>
        </authorList>
    </citation>
    <scope>NUCLEOTIDE SEQUENCE [LARGE SCALE GENOMIC DNA]</scope>
    <source>
        <strain evidence="1 2">MHpl1</strain>
    </source>
</reference>
<gene>
    <name evidence="1" type="ORF">HPLM_LOCUS7579</name>
</gene>
<dbReference type="EMBL" id="UZAF01016689">
    <property type="protein sequence ID" value="VDO32353.1"/>
    <property type="molecule type" value="Genomic_DNA"/>
</dbReference>
<accession>A0A3P7VL27</accession>
<organism evidence="1 2">
    <name type="scientific">Haemonchus placei</name>
    <name type="common">Barber's pole worm</name>
    <dbReference type="NCBI Taxonomy" id="6290"/>
    <lineage>
        <taxon>Eukaryota</taxon>
        <taxon>Metazoa</taxon>
        <taxon>Ecdysozoa</taxon>
        <taxon>Nematoda</taxon>
        <taxon>Chromadorea</taxon>
        <taxon>Rhabditida</taxon>
        <taxon>Rhabditina</taxon>
        <taxon>Rhabditomorpha</taxon>
        <taxon>Strongyloidea</taxon>
        <taxon>Trichostrongylidae</taxon>
        <taxon>Haemonchus</taxon>
    </lineage>
</organism>
<dbReference type="Proteomes" id="UP000268014">
    <property type="component" value="Unassembled WGS sequence"/>
</dbReference>
<proteinExistence type="predicted"/>